<name>A0A9N9LWP4_9HELO</name>
<feature type="region of interest" description="Disordered" evidence="1">
    <location>
        <begin position="273"/>
        <end position="302"/>
    </location>
</feature>
<evidence type="ECO:0000313" key="3">
    <source>
        <dbReference type="Proteomes" id="UP000701801"/>
    </source>
</evidence>
<accession>A0A9N9LWP4</accession>
<organism evidence="2 3">
    <name type="scientific">Hymenoscyphus albidus</name>
    <dbReference type="NCBI Taxonomy" id="595503"/>
    <lineage>
        <taxon>Eukaryota</taxon>
        <taxon>Fungi</taxon>
        <taxon>Dikarya</taxon>
        <taxon>Ascomycota</taxon>
        <taxon>Pezizomycotina</taxon>
        <taxon>Leotiomycetes</taxon>
        <taxon>Helotiales</taxon>
        <taxon>Helotiaceae</taxon>
        <taxon>Hymenoscyphus</taxon>
    </lineage>
</organism>
<dbReference type="Proteomes" id="UP000701801">
    <property type="component" value="Unassembled WGS sequence"/>
</dbReference>
<evidence type="ECO:0000313" key="2">
    <source>
        <dbReference type="EMBL" id="CAG8978876.1"/>
    </source>
</evidence>
<feature type="region of interest" description="Disordered" evidence="1">
    <location>
        <begin position="1"/>
        <end position="160"/>
    </location>
</feature>
<feature type="compositionally biased region" description="Basic and acidic residues" evidence="1">
    <location>
        <begin position="100"/>
        <end position="110"/>
    </location>
</feature>
<feature type="region of interest" description="Disordered" evidence="1">
    <location>
        <begin position="179"/>
        <end position="254"/>
    </location>
</feature>
<sequence>MAETSNKDLDSETGAAKRKEATGPDVSNSAKKRKVLKTAAKHGMLLMTVRSPKCKPGGMLLNWPPGRVSMSKSKSEDIEEEGMGEVVDALSEDAWVPDTQSDKEKGERVKGVGSPYIDNRPKRKTTMTRKKLETKAKEVKQAARNSGPKTSRPKADSGDVASEVQVVIFSGTPAEKEAALTIPGSVEPATAPGRVTTPKKSKTLIFKLPIRARLDERPPATSEKSRKEGLITPTPTTTETPEPENGVLAPDDDLSKAEDWKSTKLIVAEAQASVAGKKSIRRIQPTPVTGNTPPSSPKVRPAVLKASAADVLRASPCRAGPRSENISTLLLPEHSSGNKSSYTFLRDHTPATPESTESSSQFSSSPSAKSEVSSYSSSSRRKRFPPSHLPGGLGVRIHGKAFPRGVTAPSSQQILNIITPAVRRRRVTPWITDEKASALAEEIFAAKALVGGNVYDVLRMPVYRIWEEQRQNYEKIMHVLMQEMAGGGKVVLGFTYVRQAWSIISAPGRKAVYDQKLKAQIAAEDTAIVPSMSGLGLVLEGQPFTPSFHELGDERGSGLEDTKYMAFRVHKPLRMPLHSHISFWSALAYVLRGDMQFWESIKATTLRFWTSVLESKNPAHPQKAGYEIIRDYGISRGDESLDNQLKGDHKVTPEMWQVTADTFSVELLTIINSPPNSREKRINTLPVVPRGSHNRQQILIVYHPLSRCYEPAYPVNKQASEWKHEKHMPIDRVNAPQGEVIERAETKKRVSEERRCPFLERDWRGALVRPVKKMKGHEGEIEAPGALIVGGSW</sequence>
<feature type="compositionally biased region" description="Low complexity" evidence="1">
    <location>
        <begin position="350"/>
        <end position="378"/>
    </location>
</feature>
<feature type="compositionally biased region" description="Basic and acidic residues" evidence="1">
    <location>
        <begin position="212"/>
        <end position="229"/>
    </location>
</feature>
<dbReference type="EMBL" id="CAJVRM010000285">
    <property type="protein sequence ID" value="CAG8978876.1"/>
    <property type="molecule type" value="Genomic_DNA"/>
</dbReference>
<dbReference type="AlphaFoldDB" id="A0A9N9LWP4"/>
<protein>
    <submittedName>
        <fullName evidence="2">Uncharacterized protein</fullName>
    </submittedName>
</protein>
<dbReference type="OrthoDB" id="3554345at2759"/>
<feature type="compositionally biased region" description="Basic and acidic residues" evidence="1">
    <location>
        <begin position="130"/>
        <end position="141"/>
    </location>
</feature>
<reference evidence="2" key="1">
    <citation type="submission" date="2021-07" db="EMBL/GenBank/DDBJ databases">
        <authorList>
            <person name="Durling M."/>
        </authorList>
    </citation>
    <scope>NUCLEOTIDE SEQUENCE</scope>
</reference>
<comment type="caution">
    <text evidence="2">The sequence shown here is derived from an EMBL/GenBank/DDBJ whole genome shotgun (WGS) entry which is preliminary data.</text>
</comment>
<feature type="compositionally biased region" description="Low complexity" evidence="1">
    <location>
        <begin position="232"/>
        <end position="244"/>
    </location>
</feature>
<proteinExistence type="predicted"/>
<feature type="compositionally biased region" description="Basic and acidic residues" evidence="1">
    <location>
        <begin position="1"/>
        <end position="22"/>
    </location>
</feature>
<keyword evidence="3" id="KW-1185">Reference proteome</keyword>
<feature type="compositionally biased region" description="Basic residues" evidence="1">
    <location>
        <begin position="30"/>
        <end position="40"/>
    </location>
</feature>
<feature type="region of interest" description="Disordered" evidence="1">
    <location>
        <begin position="315"/>
        <end position="392"/>
    </location>
</feature>
<evidence type="ECO:0000256" key="1">
    <source>
        <dbReference type="SAM" id="MobiDB-lite"/>
    </source>
</evidence>
<gene>
    <name evidence="2" type="ORF">HYALB_00005213</name>
</gene>